<sequence length="374" mass="41551">MGELISPPVAFTDRSIMVVPSLQSETDIRDQFDQAIRTASEFAEQFLLTSDNRKLLTVGTALAHVIRPDLRTPWQPDLSGWSMLHSRGGPENNTYKEIDYVGPEIFRRVFGNKLSNTAVYVEENERWTASDLENNPPPNPGRLIIWDPVDGSSCIGKYNMFGEERSNIASGMVVLDKNQQLEFGFIISLVDDRMMVFDGEKMRYIKYQEPAGFNPWSYQEISPPVTSANRSESAIRFATLERRLPILKTSGLLKSLNIPVDPDHFYPSMGGEALLTLAMGNKAGYPAGESLLDVMMDPVKGQGPHEALIWLNMAKAAGLTVTSPQGFPIDLKNEAKNFCCQGFEEDRDRIPYIIGKDPAVNSLIVSSLSAGKPD</sequence>
<dbReference type="AlphaFoldDB" id="A0A1F5Z1B9"/>
<accession>A0A1F5Z1B9</accession>
<proteinExistence type="predicted"/>
<dbReference type="Proteomes" id="UP000177354">
    <property type="component" value="Unassembled WGS sequence"/>
</dbReference>
<evidence type="ECO:0000313" key="2">
    <source>
        <dbReference type="Proteomes" id="UP000177354"/>
    </source>
</evidence>
<dbReference type="SUPFAM" id="SSF56655">
    <property type="entry name" value="Carbohydrate phosphatase"/>
    <property type="match status" value="1"/>
</dbReference>
<evidence type="ECO:0000313" key="1">
    <source>
        <dbReference type="EMBL" id="OGG06260.1"/>
    </source>
</evidence>
<reference evidence="1 2" key="1">
    <citation type="journal article" date="2016" name="Nat. Commun.">
        <title>Thousands of microbial genomes shed light on interconnected biogeochemical processes in an aquifer system.</title>
        <authorList>
            <person name="Anantharaman K."/>
            <person name="Brown C.T."/>
            <person name="Hug L.A."/>
            <person name="Sharon I."/>
            <person name="Castelle C.J."/>
            <person name="Probst A.J."/>
            <person name="Thomas B.C."/>
            <person name="Singh A."/>
            <person name="Wilkins M.J."/>
            <person name="Karaoz U."/>
            <person name="Brodie E.L."/>
            <person name="Williams K.H."/>
            <person name="Hubbard S.S."/>
            <person name="Banfield J.F."/>
        </authorList>
    </citation>
    <scope>NUCLEOTIDE SEQUENCE [LARGE SCALE GENOMIC DNA]</scope>
</reference>
<organism evidence="1 2">
    <name type="scientific">Candidatus Gottesmanbacteria bacterium RIFCSPHIGHO2_01_FULL_40_15</name>
    <dbReference type="NCBI Taxonomy" id="1798376"/>
    <lineage>
        <taxon>Bacteria</taxon>
        <taxon>Candidatus Gottesmaniibacteriota</taxon>
    </lineage>
</organism>
<comment type="caution">
    <text evidence="1">The sequence shown here is derived from an EMBL/GenBank/DDBJ whole genome shotgun (WGS) entry which is preliminary data.</text>
</comment>
<dbReference type="EMBL" id="MFJF01000018">
    <property type="protein sequence ID" value="OGG06260.1"/>
    <property type="molecule type" value="Genomic_DNA"/>
</dbReference>
<gene>
    <name evidence="1" type="ORF">A2777_06695</name>
</gene>
<name>A0A1F5Z1B9_9BACT</name>
<protein>
    <submittedName>
        <fullName evidence="1">Uncharacterized protein</fullName>
    </submittedName>
</protein>